<dbReference type="Gene3D" id="1.10.1330.10">
    <property type="entry name" value="Dockerin domain"/>
    <property type="match status" value="1"/>
</dbReference>
<name>A0A3B1BX69_9ZZZZ</name>
<reference evidence="1" key="1">
    <citation type="submission" date="2018-06" db="EMBL/GenBank/DDBJ databases">
        <authorList>
            <person name="Zhirakovskaya E."/>
        </authorList>
    </citation>
    <scope>NUCLEOTIDE SEQUENCE</scope>
</reference>
<gene>
    <name evidence="1" type="ORF">MNBD_IGNAVI01-1679</name>
</gene>
<dbReference type="EMBL" id="UOGD01000013">
    <property type="protein sequence ID" value="VAX15280.1"/>
    <property type="molecule type" value="Genomic_DNA"/>
</dbReference>
<feature type="non-terminal residue" evidence="1">
    <location>
        <position position="1"/>
    </location>
</feature>
<evidence type="ECO:0000313" key="1">
    <source>
        <dbReference type="EMBL" id="VAX15280.1"/>
    </source>
</evidence>
<dbReference type="SUPFAM" id="SSF63446">
    <property type="entry name" value="Type I dockerin domain"/>
    <property type="match status" value="1"/>
</dbReference>
<accession>A0A3B1BX69</accession>
<sequence length="325" mass="35054">NIFKNMRAGYAFIGSSGQGIISNYNNLYTNGANFGRWDGTNYTTFADFKTASSTDVNSYSANVVFTSLSDLHIQSSPVPLNGTSLLSVTDDIDGEARNAIPYIGADEINSPSVEVSIKIFLEGPYNSTNNNMNSTINANIPLTSPYSEDPRTVSAIPINAVDWVLVELRNKVDASIVEGSHSAFLLKDGTIVDTDGTSPVKFSGATDTQYYIVVKHRNHLGVMSASLLSFGGTPTNYDFTPASTQFYGGNAGAVEVVAGIWGMIAGDANSDGVVDAVDKNNFWRVENGTAYDYTKYSDFNLDANLDAVDKNNFWRINNGKSTQLP</sequence>
<protein>
    <submittedName>
        <fullName evidence="1">Uncharacterized protein</fullName>
    </submittedName>
</protein>
<dbReference type="InterPro" id="IPR036439">
    <property type="entry name" value="Dockerin_dom_sf"/>
</dbReference>
<organism evidence="1">
    <name type="scientific">hydrothermal vent metagenome</name>
    <dbReference type="NCBI Taxonomy" id="652676"/>
    <lineage>
        <taxon>unclassified sequences</taxon>
        <taxon>metagenomes</taxon>
        <taxon>ecological metagenomes</taxon>
    </lineage>
</organism>
<proteinExistence type="predicted"/>
<dbReference type="GO" id="GO:0000272">
    <property type="term" value="P:polysaccharide catabolic process"/>
    <property type="evidence" value="ECO:0007669"/>
    <property type="project" value="InterPro"/>
</dbReference>
<dbReference type="AlphaFoldDB" id="A0A3B1BX69"/>